<organism evidence="1 2">
    <name type="scientific">Blyttiomyces helicus</name>
    <dbReference type="NCBI Taxonomy" id="388810"/>
    <lineage>
        <taxon>Eukaryota</taxon>
        <taxon>Fungi</taxon>
        <taxon>Fungi incertae sedis</taxon>
        <taxon>Chytridiomycota</taxon>
        <taxon>Chytridiomycota incertae sedis</taxon>
        <taxon>Chytridiomycetes</taxon>
        <taxon>Chytridiomycetes incertae sedis</taxon>
        <taxon>Blyttiomyces</taxon>
    </lineage>
</organism>
<accession>A0A4P9WGB1</accession>
<protein>
    <submittedName>
        <fullName evidence="1">Uncharacterized protein</fullName>
    </submittedName>
</protein>
<evidence type="ECO:0000313" key="1">
    <source>
        <dbReference type="EMBL" id="RKO91734.1"/>
    </source>
</evidence>
<evidence type="ECO:0000313" key="2">
    <source>
        <dbReference type="Proteomes" id="UP000269721"/>
    </source>
</evidence>
<reference evidence="2" key="1">
    <citation type="journal article" date="2018" name="Nat. Microbiol.">
        <title>Leveraging single-cell genomics to expand the fungal tree of life.</title>
        <authorList>
            <person name="Ahrendt S.R."/>
            <person name="Quandt C.A."/>
            <person name="Ciobanu D."/>
            <person name="Clum A."/>
            <person name="Salamov A."/>
            <person name="Andreopoulos B."/>
            <person name="Cheng J.F."/>
            <person name="Woyke T."/>
            <person name="Pelin A."/>
            <person name="Henrissat B."/>
            <person name="Reynolds N.K."/>
            <person name="Benny G.L."/>
            <person name="Smith M.E."/>
            <person name="James T.Y."/>
            <person name="Grigoriev I.V."/>
        </authorList>
    </citation>
    <scope>NUCLEOTIDE SEQUENCE [LARGE SCALE GENOMIC DNA]</scope>
</reference>
<dbReference type="EMBL" id="KZ994929">
    <property type="protein sequence ID" value="RKO91734.1"/>
    <property type="molecule type" value="Genomic_DNA"/>
</dbReference>
<dbReference type="AlphaFoldDB" id="A0A4P9WGB1"/>
<name>A0A4P9WGB1_9FUNG</name>
<gene>
    <name evidence="1" type="ORF">BDK51DRAFT_47963</name>
</gene>
<sequence length="394" mass="43434">MTCTVALGHDLYHISGTMALDHANKNHGPMTPLFLQSDDSDVGDAEHVCTAEPAPSRPLRRAMDDHAAEDDDEAGQAILLEQVQTKTKNHGKTGWWTRMRPETQIPLLTVMGAKVVRIATTKSGRRRLIGHSPFRPSAASPALLTSSLVADIPDLEKDLLQVLAIAIKQQFTRARLPPNLQGPQLAGAQKLVKVMTLKLPTLLPLPPIVSRSDFARICKHHPKLSKCICNAAEDTNRQLPPVCTFTMEKEVRNWCDRRCEAHGLRPNDCGDNWWVSLWAMQKEWKLLHNKAIADGIALHFLHCFLFTDAFSHYGQCKASLTVLTATAAELLYPMQSNGTFHALMPISILDDPQLDQIGLHTWTCILVGNLALLAKGLLISLHAHGGAVFLISVP</sequence>
<dbReference type="Proteomes" id="UP000269721">
    <property type="component" value="Unassembled WGS sequence"/>
</dbReference>
<keyword evidence="2" id="KW-1185">Reference proteome</keyword>
<proteinExistence type="predicted"/>